<evidence type="ECO:0000256" key="4">
    <source>
        <dbReference type="ARBA" id="ARBA00022723"/>
    </source>
</evidence>
<dbReference type="PANTHER" id="PTHR43380">
    <property type="entry name" value="2-OXOISOVALERATE DEHYDROGENASE SUBUNIT ALPHA, MITOCHONDRIAL"/>
    <property type="match status" value="1"/>
</dbReference>
<evidence type="ECO:0000256" key="3">
    <source>
        <dbReference type="ARBA" id="ARBA00008646"/>
    </source>
</evidence>
<sequence length="475" mass="54523">MIRLISFRCSSIPPPKTSLLNFASYSLRNTQSILTRILSNEFFGLTDGRKRFHSESIRNQQTKQIATVEPVVFERPDYPSINNFRSKFIEKLHFIDPDDFKGIPVYRVMDRDGVVIDEEQDPNLSREFLTKIYKGMTLLNSMDRVLYESQRQGRISFYMTNYGEEGTHFGSASALSDNDLVFGQYREAGVLIWRGQNLEKLMAQCYGNCDDLCKGRSMPVHYGDKERCFVPISSPLSTQMPQAVGAAYAFKRQNSNRVVICYFGEGAASEGDFHAAMNFAATLSAPVIFFCRNNGYAISTPTSEQYRGDGIACRGPAYGIPSIRVDGNDVLAVYNATLAARNLCLEESRPVLIEAMTYRIGHHSTSDDSSAYRSVDEVQSWNQKDHPITRLRRYMERKEWWNNEKEESWKIESKETVMKAFMNAEKQPKPNYLEMFNDVYDEMPDSLKSQVNDLEEHLKLYSDNYPMSSFKQKNR</sequence>
<reference evidence="13" key="1">
    <citation type="journal article" date="2020" name="PLoS Negl. Trop. Dis.">
        <title>High-quality nuclear genome for Sarcoptes scabiei-A critical resource for a neglected parasite.</title>
        <authorList>
            <person name="Korhonen P.K."/>
            <person name="Gasser R.B."/>
            <person name="Ma G."/>
            <person name="Wang T."/>
            <person name="Stroehlein A.J."/>
            <person name="Young N.D."/>
            <person name="Ang C.S."/>
            <person name="Fernando D.D."/>
            <person name="Lu H.C."/>
            <person name="Taylor S."/>
            <person name="Reynolds S.L."/>
            <person name="Mofiz E."/>
            <person name="Najaraj S.H."/>
            <person name="Gowda H."/>
            <person name="Madugundu A."/>
            <person name="Renuse S."/>
            <person name="Holt D."/>
            <person name="Pandey A."/>
            <person name="Papenfuss A.T."/>
            <person name="Fischer K."/>
        </authorList>
    </citation>
    <scope>NUCLEOTIDE SEQUENCE [LARGE SCALE GENOMIC DNA]</scope>
</reference>
<comment type="cofactor">
    <cofactor evidence="1 9">
        <name>thiamine diphosphate</name>
        <dbReference type="ChEBI" id="CHEBI:58937"/>
    </cofactor>
</comment>
<evidence type="ECO:0000256" key="6">
    <source>
        <dbReference type="ARBA" id="ARBA00022958"/>
    </source>
</evidence>
<evidence type="ECO:0000313" key="13">
    <source>
        <dbReference type="Proteomes" id="UP000070412"/>
    </source>
</evidence>
<dbReference type="GO" id="GO:0003863">
    <property type="term" value="F:branched-chain 2-oxo acid dehydrogenase activity"/>
    <property type="evidence" value="ECO:0007669"/>
    <property type="project" value="UniProtKB-EC"/>
</dbReference>
<keyword evidence="8" id="KW-0496">Mitochondrion</keyword>
<comment type="function">
    <text evidence="9">The branched-chain alpha-keto dehydrogenase complex catalyzes the overall conversion of alpha-keto acids to acyl-CoA and CO(2). It contains multiple copies of three enzymatic components: branched-chain alpha-keto acid decarboxylase (E1), lipoamide acyltransferase (E2) and lipoamide dehydrogenase (E3).</text>
</comment>
<comment type="subcellular location">
    <subcellularLocation>
        <location evidence="2">Mitochondrion matrix</location>
    </subcellularLocation>
</comment>
<dbReference type="Pfam" id="PF00676">
    <property type="entry name" value="E1_dh"/>
    <property type="match status" value="1"/>
</dbReference>
<evidence type="ECO:0000256" key="5">
    <source>
        <dbReference type="ARBA" id="ARBA00022946"/>
    </source>
</evidence>
<keyword evidence="7 9" id="KW-0560">Oxidoreductase</keyword>
<evidence type="ECO:0000313" key="11">
    <source>
        <dbReference type="EMBL" id="KAF7490264.1"/>
    </source>
</evidence>
<dbReference type="EnsemblMetazoa" id="SSS_4065s_mrna">
    <property type="protein sequence ID" value="KAF7490264.1"/>
    <property type="gene ID" value="SSS_4065"/>
</dbReference>
<dbReference type="InterPro" id="IPR029061">
    <property type="entry name" value="THDP-binding"/>
</dbReference>
<evidence type="ECO:0000256" key="2">
    <source>
        <dbReference type="ARBA" id="ARBA00004305"/>
    </source>
</evidence>
<dbReference type="GO" id="GO:0009083">
    <property type="term" value="P:branched-chain amino acid catabolic process"/>
    <property type="evidence" value="ECO:0007669"/>
    <property type="project" value="TreeGrafter"/>
</dbReference>
<organism evidence="11">
    <name type="scientific">Sarcoptes scabiei</name>
    <name type="common">Itch mite</name>
    <name type="synonym">Acarus scabiei</name>
    <dbReference type="NCBI Taxonomy" id="52283"/>
    <lineage>
        <taxon>Eukaryota</taxon>
        <taxon>Metazoa</taxon>
        <taxon>Ecdysozoa</taxon>
        <taxon>Arthropoda</taxon>
        <taxon>Chelicerata</taxon>
        <taxon>Arachnida</taxon>
        <taxon>Acari</taxon>
        <taxon>Acariformes</taxon>
        <taxon>Sarcoptiformes</taxon>
        <taxon>Astigmata</taxon>
        <taxon>Psoroptidia</taxon>
        <taxon>Sarcoptoidea</taxon>
        <taxon>Sarcoptidae</taxon>
        <taxon>Sarcoptinae</taxon>
        <taxon>Sarcoptes</taxon>
    </lineage>
</organism>
<accession>A0A834R5Y6</accession>
<keyword evidence="4" id="KW-0479">Metal-binding</keyword>
<dbReference type="AlphaFoldDB" id="A0A834R5Y6"/>
<proteinExistence type="inferred from homology"/>
<keyword evidence="5" id="KW-0809">Transit peptide</keyword>
<reference evidence="11" key="2">
    <citation type="submission" date="2020-01" db="EMBL/GenBank/DDBJ databases">
        <authorList>
            <person name="Korhonen P.K.K."/>
            <person name="Guangxu M.G."/>
            <person name="Wang T.W."/>
            <person name="Stroehlein A.J.S."/>
            <person name="Young N.D."/>
            <person name="Ang C.-S.A."/>
            <person name="Fernando D.W.F."/>
            <person name="Lu H.L."/>
            <person name="Taylor S.T."/>
            <person name="Ehtesham M.E.M."/>
            <person name="Najaraj S.H.N."/>
            <person name="Harsha G.H.G."/>
            <person name="Madugundu A.M."/>
            <person name="Renuse S.R."/>
            <person name="Holt D.H."/>
            <person name="Pandey A.P."/>
            <person name="Papenfuss A.P."/>
            <person name="Gasser R.B.G."/>
            <person name="Fischer K.F."/>
        </authorList>
    </citation>
    <scope>NUCLEOTIDE SEQUENCE</scope>
    <source>
        <strain evidence="11">SSS_KF_BRIS2020</strain>
    </source>
</reference>
<dbReference type="SUPFAM" id="SSF52518">
    <property type="entry name" value="Thiamin diphosphate-binding fold (THDP-binding)"/>
    <property type="match status" value="1"/>
</dbReference>
<keyword evidence="6" id="KW-0630">Potassium</keyword>
<evidence type="ECO:0000256" key="8">
    <source>
        <dbReference type="ARBA" id="ARBA00023128"/>
    </source>
</evidence>
<comment type="catalytic activity">
    <reaction evidence="9">
        <text>N(6)-[(R)-lipoyl]-L-lysyl-[protein] + 3-methyl-2-oxobutanoate + H(+) = N(6)-[(R)-S(8)-2-methylpropanoyldihydrolipoyl]-L-lysyl-[protein] + CO2</text>
        <dbReference type="Rhea" id="RHEA:13457"/>
        <dbReference type="Rhea" id="RHEA-COMP:10474"/>
        <dbReference type="Rhea" id="RHEA-COMP:10497"/>
        <dbReference type="ChEBI" id="CHEBI:11851"/>
        <dbReference type="ChEBI" id="CHEBI:15378"/>
        <dbReference type="ChEBI" id="CHEBI:16526"/>
        <dbReference type="ChEBI" id="CHEBI:83099"/>
        <dbReference type="ChEBI" id="CHEBI:83142"/>
        <dbReference type="EC" id="1.2.4.4"/>
    </reaction>
</comment>
<evidence type="ECO:0000259" key="10">
    <source>
        <dbReference type="Pfam" id="PF00676"/>
    </source>
</evidence>
<protein>
    <recommendedName>
        <fullName evidence="9">2-oxoisovalerate dehydrogenase subunit alpha</fullName>
        <ecNumber evidence="9">1.2.4.4</ecNumber>
    </recommendedName>
    <alternativeName>
        <fullName evidence="9">Branched-chain alpha-keto acid dehydrogenase E1 component alpha chain</fullName>
    </alternativeName>
</protein>
<dbReference type="CDD" id="cd02000">
    <property type="entry name" value="TPP_E1_PDC_ADC_BCADC"/>
    <property type="match status" value="1"/>
</dbReference>
<keyword evidence="13" id="KW-1185">Reference proteome</keyword>
<evidence type="ECO:0000313" key="12">
    <source>
        <dbReference type="EnsemblMetazoa" id="KAF7490264.1"/>
    </source>
</evidence>
<dbReference type="FunFam" id="3.40.50.970:FF:000015">
    <property type="entry name" value="2-oxoisovalerate dehydrogenase subunit alpha"/>
    <property type="match status" value="1"/>
</dbReference>
<dbReference type="EMBL" id="WVUK01000062">
    <property type="protein sequence ID" value="KAF7490264.1"/>
    <property type="molecule type" value="Genomic_DNA"/>
</dbReference>
<keyword evidence="9" id="KW-0786">Thiamine pyrophosphate</keyword>
<dbReference type="InterPro" id="IPR050771">
    <property type="entry name" value="Alpha-ketoacid_DH_E1_comp"/>
</dbReference>
<reference evidence="12" key="3">
    <citation type="submission" date="2022-06" db="UniProtKB">
        <authorList>
            <consortium name="EnsemblMetazoa"/>
        </authorList>
    </citation>
    <scope>IDENTIFICATION</scope>
</reference>
<gene>
    <name evidence="11" type="ORF">SSS_4065</name>
</gene>
<dbReference type="Gene3D" id="3.40.50.970">
    <property type="match status" value="1"/>
</dbReference>
<name>A0A834R5Y6_SARSC</name>
<evidence type="ECO:0000256" key="1">
    <source>
        <dbReference type="ARBA" id="ARBA00001964"/>
    </source>
</evidence>
<evidence type="ECO:0000256" key="9">
    <source>
        <dbReference type="RuleBase" id="RU365014"/>
    </source>
</evidence>
<comment type="similarity">
    <text evidence="3 9">Belongs to the BCKDHA family.</text>
</comment>
<dbReference type="EC" id="1.2.4.4" evidence="9"/>
<dbReference type="PANTHER" id="PTHR43380:SF1">
    <property type="entry name" value="2-OXOISOVALERATE DEHYDROGENASE SUBUNIT ALPHA, MITOCHONDRIAL"/>
    <property type="match status" value="1"/>
</dbReference>
<dbReference type="GO" id="GO:0005759">
    <property type="term" value="C:mitochondrial matrix"/>
    <property type="evidence" value="ECO:0007669"/>
    <property type="project" value="UniProtKB-SubCell"/>
</dbReference>
<dbReference type="OrthoDB" id="3845at2759"/>
<feature type="domain" description="Dehydrogenase E1 component" evidence="10">
    <location>
        <begin position="134"/>
        <end position="431"/>
    </location>
</feature>
<dbReference type="GO" id="GO:0046872">
    <property type="term" value="F:metal ion binding"/>
    <property type="evidence" value="ECO:0007669"/>
    <property type="project" value="UniProtKB-KW"/>
</dbReference>
<dbReference type="Proteomes" id="UP000070412">
    <property type="component" value="Unassembled WGS sequence"/>
</dbReference>
<evidence type="ECO:0000256" key="7">
    <source>
        <dbReference type="ARBA" id="ARBA00023002"/>
    </source>
</evidence>
<dbReference type="InterPro" id="IPR001017">
    <property type="entry name" value="DH_E1"/>
</dbReference>